<reference evidence="1" key="1">
    <citation type="journal article" date="2020" name="bioRxiv">
        <title>Hybrid origin of Populus tomentosa Carr. identified through genome sequencing and phylogenomic analysis.</title>
        <authorList>
            <person name="An X."/>
            <person name="Gao K."/>
            <person name="Chen Z."/>
            <person name="Li J."/>
            <person name="Yang X."/>
            <person name="Yang X."/>
            <person name="Zhou J."/>
            <person name="Guo T."/>
            <person name="Zhao T."/>
            <person name="Huang S."/>
            <person name="Miao D."/>
            <person name="Khan W.U."/>
            <person name="Rao P."/>
            <person name="Ye M."/>
            <person name="Lei B."/>
            <person name="Liao W."/>
            <person name="Wang J."/>
            <person name="Ji L."/>
            <person name="Li Y."/>
            <person name="Guo B."/>
            <person name="Mustafa N.S."/>
            <person name="Li S."/>
            <person name="Yun Q."/>
            <person name="Keller S.R."/>
            <person name="Mao J."/>
            <person name="Zhang R."/>
            <person name="Strauss S.H."/>
        </authorList>
    </citation>
    <scope>NUCLEOTIDE SEQUENCE</scope>
    <source>
        <strain evidence="1">GM15</strain>
        <tissue evidence="1">Leaf</tissue>
    </source>
</reference>
<dbReference type="GO" id="GO:0016791">
    <property type="term" value="F:phosphatase activity"/>
    <property type="evidence" value="ECO:0007669"/>
    <property type="project" value="TreeGrafter"/>
</dbReference>
<proteinExistence type="predicted"/>
<name>A0A8X7ZGE3_POPTO</name>
<dbReference type="AlphaFoldDB" id="A0A8X7ZGE3"/>
<dbReference type="Proteomes" id="UP000886885">
    <property type="component" value="Chromosome 6A"/>
</dbReference>
<dbReference type="OrthoDB" id="413953at2759"/>
<keyword evidence="2" id="KW-1185">Reference proteome</keyword>
<dbReference type="PANTHER" id="PTHR19288">
    <property type="entry name" value="4-NITROPHENYLPHOSPHATASE-RELATED"/>
    <property type="match status" value="1"/>
</dbReference>
<dbReference type="EMBL" id="JAAWWB010000011">
    <property type="protein sequence ID" value="KAG6770948.1"/>
    <property type="molecule type" value="Genomic_DNA"/>
</dbReference>
<organism evidence="1 2">
    <name type="scientific">Populus tomentosa</name>
    <name type="common">Chinese white poplar</name>
    <dbReference type="NCBI Taxonomy" id="118781"/>
    <lineage>
        <taxon>Eukaryota</taxon>
        <taxon>Viridiplantae</taxon>
        <taxon>Streptophyta</taxon>
        <taxon>Embryophyta</taxon>
        <taxon>Tracheophyta</taxon>
        <taxon>Spermatophyta</taxon>
        <taxon>Magnoliopsida</taxon>
        <taxon>eudicotyledons</taxon>
        <taxon>Gunneridae</taxon>
        <taxon>Pentapetalae</taxon>
        <taxon>rosids</taxon>
        <taxon>fabids</taxon>
        <taxon>Malpighiales</taxon>
        <taxon>Salicaceae</taxon>
        <taxon>Saliceae</taxon>
        <taxon>Populus</taxon>
    </lineage>
</organism>
<evidence type="ECO:0000313" key="2">
    <source>
        <dbReference type="Proteomes" id="UP000886885"/>
    </source>
</evidence>
<protein>
    <submittedName>
        <fullName evidence="1">Uncharacterized protein</fullName>
    </submittedName>
</protein>
<gene>
    <name evidence="1" type="ORF">POTOM_022291</name>
</gene>
<dbReference type="PANTHER" id="PTHR19288:SF75">
    <property type="entry name" value="PHOSPHOGLYCOLATE PHOSPHATASE 2"/>
    <property type="match status" value="1"/>
</dbReference>
<comment type="caution">
    <text evidence="1">The sequence shown here is derived from an EMBL/GenBank/DDBJ whole genome shotgun (WGS) entry which is preliminary data.</text>
</comment>
<sequence>MFNFFYNMEALAILSLLLLVSYIWFVMVQLLPRVGAVVVGIDPRINCYKLQYGTLCMREKPGCIFVATNSDLVGRAGCMVAATCGSTERGPLTHDAEKLAGVTTKTTLQDPSINVQPDYYTSKVSDLPDLLVP</sequence>
<evidence type="ECO:0000313" key="1">
    <source>
        <dbReference type="EMBL" id="KAG6770948.1"/>
    </source>
</evidence>
<dbReference type="GO" id="GO:0005737">
    <property type="term" value="C:cytoplasm"/>
    <property type="evidence" value="ECO:0007669"/>
    <property type="project" value="TreeGrafter"/>
</dbReference>
<accession>A0A8X7ZGE3</accession>